<name>A0A1I2KD18_9BACT</name>
<accession>A0A1I2KD18</accession>
<dbReference type="STRING" id="1003.SAMN04488541_11052"/>
<proteinExistence type="predicted"/>
<dbReference type="OrthoDB" id="866679at2"/>
<organism evidence="1 2">
    <name type="scientific">Thermoflexibacter ruber</name>
    <dbReference type="NCBI Taxonomy" id="1003"/>
    <lineage>
        <taxon>Bacteria</taxon>
        <taxon>Pseudomonadati</taxon>
        <taxon>Bacteroidota</taxon>
        <taxon>Cytophagia</taxon>
        <taxon>Cytophagales</taxon>
        <taxon>Thermoflexibacteraceae</taxon>
        <taxon>Thermoflexibacter</taxon>
    </lineage>
</organism>
<evidence type="ECO:0000313" key="1">
    <source>
        <dbReference type="EMBL" id="SFF64248.1"/>
    </source>
</evidence>
<dbReference type="Proteomes" id="UP000199513">
    <property type="component" value="Unassembled WGS sequence"/>
</dbReference>
<dbReference type="EMBL" id="FONY01000105">
    <property type="protein sequence ID" value="SFF64248.1"/>
    <property type="molecule type" value="Genomic_DNA"/>
</dbReference>
<dbReference type="RefSeq" id="WP_143091090.1">
    <property type="nucleotide sequence ID" value="NZ_FONY01000105.1"/>
</dbReference>
<sequence length="346" mass="39038">MNEKASQSTSSPFNDEGFNYDEINRNLEEFALALAKEMANPEIRKLIKTEAMKQFDGDYDILYKNFKNLKMQNGLSVEEHLQQKNSNVRTQASKIPKFQISVPVNCEGWDTDNYIPLVVIAPQAQGIIERDIKQLKAFDHKGNVYFIDGQKVPDKPVIVLGRSERTDDNGNLYDGLVNHKPISNGRGENSAERLGRIYFPDASLFEHWSQGQMEFRLTVAASQNGTTVSKLIDNSLYTCGRECGMDQNGPGTNDDGCYYGDFLFTWNTSYGNAISYGWLEWDDTGSNSPTTLSVSYQTGNSPTISLSTEVSRKSGDIWIGGWTVWRTEPSNWTYGTRSSFTFQVFF</sequence>
<keyword evidence="2" id="KW-1185">Reference proteome</keyword>
<evidence type="ECO:0000313" key="2">
    <source>
        <dbReference type="Proteomes" id="UP000199513"/>
    </source>
</evidence>
<dbReference type="AlphaFoldDB" id="A0A1I2KD18"/>
<reference evidence="1 2" key="1">
    <citation type="submission" date="2016-10" db="EMBL/GenBank/DDBJ databases">
        <authorList>
            <person name="de Groot N.N."/>
        </authorList>
    </citation>
    <scope>NUCLEOTIDE SEQUENCE [LARGE SCALE GENOMIC DNA]</scope>
    <source>
        <strain>GEY</strain>
        <strain evidence="2">DSM 9560</strain>
    </source>
</reference>
<protein>
    <submittedName>
        <fullName evidence="1">Uncharacterized protein</fullName>
    </submittedName>
</protein>
<gene>
    <name evidence="1" type="ORF">SAMN04488541_11052</name>
</gene>